<dbReference type="Gene3D" id="2.90.10.30">
    <property type="match status" value="1"/>
</dbReference>
<accession>A0ABD6FJX7</accession>
<organism evidence="2 3">
    <name type="scientific">Thermocrispum agreste</name>
    <dbReference type="NCBI Taxonomy" id="37925"/>
    <lineage>
        <taxon>Bacteria</taxon>
        <taxon>Bacillati</taxon>
        <taxon>Actinomycetota</taxon>
        <taxon>Actinomycetes</taxon>
        <taxon>Pseudonocardiales</taxon>
        <taxon>Pseudonocardiaceae</taxon>
        <taxon>Thermocrispum</taxon>
    </lineage>
</organism>
<dbReference type="PROSITE" id="PS50927">
    <property type="entry name" value="BULB_LECTIN"/>
    <property type="match status" value="1"/>
</dbReference>
<dbReference type="Proteomes" id="UP000249324">
    <property type="component" value="Unassembled WGS sequence"/>
</dbReference>
<dbReference type="AlphaFoldDB" id="A0ABD6FJX7"/>
<name>A0ABD6FJX7_9PSEU</name>
<evidence type="ECO:0000313" key="3">
    <source>
        <dbReference type="Proteomes" id="UP000249324"/>
    </source>
</evidence>
<sequence length="118" mass="12618">MWREQVLSGAGCLQRGDWLCRSSLSSPAGRFTLTHRDDGELLLADSTGKPVWSVGSAGIPAGGLTLMLDGDLVLYDAGDWPVWSSGTAGQPVEWLLVTDDGNVVLLDGSCRMRWRAVG</sequence>
<evidence type="ECO:0000259" key="1">
    <source>
        <dbReference type="PROSITE" id="PS50927"/>
    </source>
</evidence>
<dbReference type="InterPro" id="IPR001480">
    <property type="entry name" value="Bulb-type_lectin_dom"/>
</dbReference>
<proteinExistence type="predicted"/>
<gene>
    <name evidence="2" type="ORF">DIU77_015445</name>
</gene>
<comment type="caution">
    <text evidence="2">The sequence shown here is derived from an EMBL/GenBank/DDBJ whole genome shotgun (WGS) entry which is preliminary data.</text>
</comment>
<dbReference type="InterPro" id="IPR036426">
    <property type="entry name" value="Bulb-type_lectin_dom_sf"/>
</dbReference>
<reference evidence="2 3" key="1">
    <citation type="journal article" date="2021" name="BMC Genomics">
        <title>Genome-resolved metagenome and metatranscriptome analyses of thermophilic composting reveal key bacterial players and their metabolic interactions.</title>
        <authorList>
            <person name="Braga L.P.P."/>
            <person name="Pereira R.V."/>
            <person name="Martins L.F."/>
            <person name="Moura L.M.S."/>
            <person name="Sanchez F.B."/>
            <person name="Patane J.S.L."/>
            <person name="da Silva A.M."/>
            <person name="Setubal J.C."/>
        </authorList>
    </citation>
    <scope>NUCLEOTIDE SEQUENCE [LARGE SCALE GENOMIC DNA]</scope>
    <source>
        <strain evidence="2">ZC4RG45</strain>
    </source>
</reference>
<feature type="domain" description="Bulb-type lectin" evidence="1">
    <location>
        <begin position="1"/>
        <end position="87"/>
    </location>
</feature>
<dbReference type="SUPFAM" id="SSF51110">
    <property type="entry name" value="alpha-D-mannose-specific plant lectins"/>
    <property type="match status" value="1"/>
</dbReference>
<evidence type="ECO:0000313" key="2">
    <source>
        <dbReference type="EMBL" id="MFO7193635.1"/>
    </source>
</evidence>
<protein>
    <recommendedName>
        <fullName evidence="1">Bulb-type lectin domain-containing protein</fullName>
    </recommendedName>
</protein>
<dbReference type="EMBL" id="QGUI02000247">
    <property type="protein sequence ID" value="MFO7193635.1"/>
    <property type="molecule type" value="Genomic_DNA"/>
</dbReference>